<gene>
    <name evidence="1" type="ORF">SAMN06296008_11434</name>
</gene>
<dbReference type="Proteomes" id="UP000192708">
    <property type="component" value="Unassembled WGS sequence"/>
</dbReference>
<dbReference type="STRING" id="1938817.SAMN06296008_11434"/>
<evidence type="ECO:0000313" key="1">
    <source>
        <dbReference type="EMBL" id="SMC74192.1"/>
    </source>
</evidence>
<sequence>MMKALKSTLAKTILSDSRNREKLTNFLAQDTNASDHSHNETMELLVNNKTIKIFVKVVSKAN</sequence>
<name>A0A1W2BNB4_9BURK</name>
<dbReference type="AlphaFoldDB" id="A0A1W2BNB4"/>
<dbReference type="EMBL" id="FWXJ01000014">
    <property type="protein sequence ID" value="SMC74192.1"/>
    <property type="molecule type" value="Genomic_DNA"/>
</dbReference>
<keyword evidence="2" id="KW-1185">Reference proteome</keyword>
<protein>
    <submittedName>
        <fullName evidence="1">Uncharacterized protein</fullName>
    </submittedName>
</protein>
<reference evidence="1 2" key="1">
    <citation type="submission" date="2017-04" db="EMBL/GenBank/DDBJ databases">
        <authorList>
            <person name="Afonso C.L."/>
            <person name="Miller P.J."/>
            <person name="Scott M.A."/>
            <person name="Spackman E."/>
            <person name="Goraichik I."/>
            <person name="Dimitrov K.M."/>
            <person name="Suarez D.L."/>
            <person name="Swayne D.E."/>
        </authorList>
    </citation>
    <scope>NUCLEOTIDE SEQUENCE [LARGE SCALE GENOMIC DNA]</scope>
    <source>
        <strain evidence="1 2">VK13</strain>
    </source>
</reference>
<organism evidence="1 2">
    <name type="scientific">Polynucleobacter kasalickyi</name>
    <dbReference type="NCBI Taxonomy" id="1938817"/>
    <lineage>
        <taxon>Bacteria</taxon>
        <taxon>Pseudomonadati</taxon>
        <taxon>Pseudomonadota</taxon>
        <taxon>Betaproteobacteria</taxon>
        <taxon>Burkholderiales</taxon>
        <taxon>Burkholderiaceae</taxon>
        <taxon>Polynucleobacter</taxon>
    </lineage>
</organism>
<evidence type="ECO:0000313" key="2">
    <source>
        <dbReference type="Proteomes" id="UP000192708"/>
    </source>
</evidence>
<proteinExistence type="predicted"/>
<accession>A0A1W2BNB4</accession>